<dbReference type="EMBL" id="SNRY01003517">
    <property type="protein sequence ID" value="KAA6320678.1"/>
    <property type="molecule type" value="Genomic_DNA"/>
</dbReference>
<accession>A0A5J4QI93</accession>
<sequence length="335" mass="39570">MKLRNIFIIITAILLSVISCRIDTIDYTKPSDEIDISVVRYDILLDEYVKYNSFSALQKMNTEHIQATKLLIENVLSIGRVNESNITEKLKTFYSDTTLLQLMEDVETQFPDLKDLEATLTKGFRNLHKEIPSMRIPQIYAQISALNESIIVDDTLLCISLDKYLGEDYPIYQRYYYDYQRQSMNPDRIASDCFIYYLQSEYPFPMYLKPTLLNVMLHEGKINYVVKQLLEYATEEEVMGYSDKEKKWCKENQQKIWKYMVNNQHLHSTNLALMRKYTGIEPIKLFREDVPLQVGIWLGSNIISSYMKYNKQVTLFDLLHMTDYQRILESSQYNP</sequence>
<gene>
    <name evidence="1" type="ORF">EZS27_029579</name>
</gene>
<name>A0A5J4QI93_9ZZZZ</name>
<organism evidence="1">
    <name type="scientific">termite gut metagenome</name>
    <dbReference type="NCBI Taxonomy" id="433724"/>
    <lineage>
        <taxon>unclassified sequences</taxon>
        <taxon>metagenomes</taxon>
        <taxon>organismal metagenomes</taxon>
    </lineage>
</organism>
<evidence type="ECO:0008006" key="2">
    <source>
        <dbReference type="Google" id="ProtNLM"/>
    </source>
</evidence>
<dbReference type="Pfam" id="PF25594">
    <property type="entry name" value="GldB_lipo"/>
    <property type="match status" value="1"/>
</dbReference>
<protein>
    <recommendedName>
        <fullName evidence="2">Gliding motility lipoprotein GldB</fullName>
    </recommendedName>
</protein>
<comment type="caution">
    <text evidence="1">The sequence shown here is derived from an EMBL/GenBank/DDBJ whole genome shotgun (WGS) entry which is preliminary data.</text>
</comment>
<proteinExistence type="predicted"/>
<dbReference type="AlphaFoldDB" id="A0A5J4QI93"/>
<dbReference type="PROSITE" id="PS51257">
    <property type="entry name" value="PROKAR_LIPOPROTEIN"/>
    <property type="match status" value="1"/>
</dbReference>
<reference evidence="1" key="1">
    <citation type="submission" date="2019-03" db="EMBL/GenBank/DDBJ databases">
        <title>Single cell metagenomics reveals metabolic interactions within the superorganism composed of flagellate Streblomastix strix and complex community of Bacteroidetes bacteria on its surface.</title>
        <authorList>
            <person name="Treitli S.C."/>
            <person name="Kolisko M."/>
            <person name="Husnik F."/>
            <person name="Keeling P."/>
            <person name="Hampl V."/>
        </authorList>
    </citation>
    <scope>NUCLEOTIDE SEQUENCE</scope>
    <source>
        <strain evidence="1">STM</strain>
    </source>
</reference>
<dbReference type="InterPro" id="IPR019853">
    <property type="entry name" value="GldB-like"/>
</dbReference>
<evidence type="ECO:0000313" key="1">
    <source>
        <dbReference type="EMBL" id="KAA6320678.1"/>
    </source>
</evidence>